<evidence type="ECO:0000313" key="2">
    <source>
        <dbReference type="EMBL" id="QSQ26708.1"/>
    </source>
</evidence>
<keyword evidence="1" id="KW-0732">Signal</keyword>
<keyword evidence="3" id="KW-1185">Reference proteome</keyword>
<evidence type="ECO:0000313" key="3">
    <source>
        <dbReference type="Proteomes" id="UP000662747"/>
    </source>
</evidence>
<proteinExistence type="predicted"/>
<gene>
    <name evidence="2" type="ORF">JY651_18025</name>
</gene>
<dbReference type="Proteomes" id="UP000662747">
    <property type="component" value="Chromosome"/>
</dbReference>
<protein>
    <submittedName>
        <fullName evidence="2">Uncharacterized protein</fullName>
    </submittedName>
</protein>
<name>A0ABX7P869_9BACT</name>
<sequence>MTRNVKRFLAVSLLSLTPSIAFAGQDDFGFSDFLTQRSEFVSVREGAIEIPALRGAPAESFGPALENLFVQNQTTSTLSLGLQTVTGTFNGVFNPYPCPPASLCGYQVAATSPGVPPTPPVVQQYYWTANPSNPAAGKTCVWRLEVSVDAANNCAATVFFGTYGGAVCTVDAARSFIDPATCQTQIVTNIQ</sequence>
<dbReference type="EMBL" id="CP071090">
    <property type="protein sequence ID" value="QSQ26708.1"/>
    <property type="molecule type" value="Genomic_DNA"/>
</dbReference>
<accession>A0ABX7P869</accession>
<evidence type="ECO:0000256" key="1">
    <source>
        <dbReference type="SAM" id="SignalP"/>
    </source>
</evidence>
<dbReference type="RefSeq" id="WP_206728251.1">
    <property type="nucleotide sequence ID" value="NZ_CP071090.1"/>
</dbReference>
<reference evidence="2 3" key="1">
    <citation type="submission" date="2021-02" db="EMBL/GenBank/DDBJ databases">
        <title>De Novo genome assembly of isolated myxobacteria.</title>
        <authorList>
            <person name="Stevens D.C."/>
        </authorList>
    </citation>
    <scope>NUCLEOTIDE SEQUENCE [LARGE SCALE GENOMIC DNA]</scope>
    <source>
        <strain evidence="3">SCPEA02</strain>
    </source>
</reference>
<feature type="signal peptide" evidence="1">
    <location>
        <begin position="1"/>
        <end position="23"/>
    </location>
</feature>
<organism evidence="2 3">
    <name type="scientific">Pyxidicoccus parkwayensis</name>
    <dbReference type="NCBI Taxonomy" id="2813578"/>
    <lineage>
        <taxon>Bacteria</taxon>
        <taxon>Pseudomonadati</taxon>
        <taxon>Myxococcota</taxon>
        <taxon>Myxococcia</taxon>
        <taxon>Myxococcales</taxon>
        <taxon>Cystobacterineae</taxon>
        <taxon>Myxococcaceae</taxon>
        <taxon>Pyxidicoccus</taxon>
    </lineage>
</organism>
<feature type="chain" id="PRO_5045855688" evidence="1">
    <location>
        <begin position="24"/>
        <end position="191"/>
    </location>
</feature>